<gene>
    <name evidence="1" type="ORF">UREG_00497</name>
</gene>
<protein>
    <submittedName>
        <fullName evidence="1">Uncharacterized protein</fullName>
    </submittedName>
</protein>
<accession>C4JE73</accession>
<dbReference type="HOGENOM" id="CLU_011673_1_0_1"/>
<dbReference type="Proteomes" id="UP000002058">
    <property type="component" value="Unassembled WGS sequence"/>
</dbReference>
<dbReference type="OMA" id="EWSWKSR"/>
<dbReference type="GeneID" id="8437295"/>
<dbReference type="InParanoid" id="C4JE73"/>
<evidence type="ECO:0000313" key="2">
    <source>
        <dbReference type="Proteomes" id="UP000002058"/>
    </source>
</evidence>
<dbReference type="STRING" id="336963.C4JE73"/>
<keyword evidence="2" id="KW-1185">Reference proteome</keyword>
<sequence length="491" mass="55135">MGLIWVVKLGYQQEKIERIFPTPPDFTLYSRWLLRSARALQNPQSIGLALTSWSKVGEFYTELLERLENPEIDGKGLKEQTEGGLVVDGVGKIGYDIEGMSESWKMGYFQALMGAAETAEKLEGWMYDEKLDAAAPAEYVVGPSNPNPKPKPASIKHMLNEEDSRPAYESPEVFYMKILTTKGFQTNQRLDAALAYADWLDFKGWNETADDMYRWAMDIAASGLPVDPSAVVDMKTGILKDVGNKHVTENILRATTALGVHKVRRGDLAPALSIFLSVLRARRNLPEAPISHENQIPPQDESPLSELFEILSSYVVPPPYPYATLTGNERPLRSASEACDEAGLMVYIGEIIFASSSQENGLSWTRDAVDLAEISLLRLDGTDNGPRSYGMKYSNDDEKCHDCLRTGLDNWKKMVKKLVVQAEQEELDCISTAKDGWFSSRSKQVKEKQMQRRRWEAEEMIIEDRSKRIQKFIGDPLLAGLAPNTTMMLFS</sequence>
<dbReference type="VEuPathDB" id="FungiDB:UREG_00497"/>
<organism evidence="1 2">
    <name type="scientific">Uncinocarpus reesii (strain UAMH 1704)</name>
    <dbReference type="NCBI Taxonomy" id="336963"/>
    <lineage>
        <taxon>Eukaryota</taxon>
        <taxon>Fungi</taxon>
        <taxon>Dikarya</taxon>
        <taxon>Ascomycota</taxon>
        <taxon>Pezizomycotina</taxon>
        <taxon>Eurotiomycetes</taxon>
        <taxon>Eurotiomycetidae</taxon>
        <taxon>Onygenales</taxon>
        <taxon>Onygenaceae</taxon>
        <taxon>Uncinocarpus</taxon>
    </lineage>
</organism>
<dbReference type="eggNOG" id="ENOG502RRIM">
    <property type="taxonomic scope" value="Eukaryota"/>
</dbReference>
<name>C4JE73_UNCRE</name>
<evidence type="ECO:0000313" key="1">
    <source>
        <dbReference type="EMBL" id="EEP75651.1"/>
    </source>
</evidence>
<dbReference type="OrthoDB" id="5408102at2759"/>
<proteinExistence type="predicted"/>
<dbReference type="KEGG" id="ure:UREG_00497"/>
<dbReference type="EMBL" id="CH476615">
    <property type="protein sequence ID" value="EEP75651.1"/>
    <property type="molecule type" value="Genomic_DNA"/>
</dbReference>
<dbReference type="RefSeq" id="XP_002540984.1">
    <property type="nucleotide sequence ID" value="XM_002540938.1"/>
</dbReference>
<dbReference type="AlphaFoldDB" id="C4JE73"/>
<reference evidence="2" key="1">
    <citation type="journal article" date="2009" name="Genome Res.">
        <title>Comparative genomic analyses of the human fungal pathogens Coccidioides and their relatives.</title>
        <authorList>
            <person name="Sharpton T.J."/>
            <person name="Stajich J.E."/>
            <person name="Rounsley S.D."/>
            <person name="Gardner M.J."/>
            <person name="Wortman J.R."/>
            <person name="Jordar V.S."/>
            <person name="Maiti R."/>
            <person name="Kodira C.D."/>
            <person name="Neafsey D.E."/>
            <person name="Zeng Q."/>
            <person name="Hung C.-Y."/>
            <person name="McMahan C."/>
            <person name="Muszewska A."/>
            <person name="Grynberg M."/>
            <person name="Mandel M.A."/>
            <person name="Kellner E.M."/>
            <person name="Barker B.M."/>
            <person name="Galgiani J.N."/>
            <person name="Orbach M.J."/>
            <person name="Kirkland T.N."/>
            <person name="Cole G.T."/>
            <person name="Henn M.R."/>
            <person name="Birren B.W."/>
            <person name="Taylor J.W."/>
        </authorList>
    </citation>
    <scope>NUCLEOTIDE SEQUENCE [LARGE SCALE GENOMIC DNA]</scope>
    <source>
        <strain evidence="2">UAMH 1704</strain>
    </source>
</reference>